<feature type="binding site" evidence="6">
    <location>
        <position position="397"/>
    </location>
    <ligand>
        <name>Mg(2+)</name>
        <dbReference type="ChEBI" id="CHEBI:18420"/>
    </ligand>
</feature>
<dbReference type="PRINTS" id="PR00471">
    <property type="entry name" value="ACETATEKNASE"/>
</dbReference>
<dbReference type="UniPathway" id="UPA00340">
    <property type="reaction ID" value="UER00458"/>
</dbReference>
<evidence type="ECO:0000256" key="3">
    <source>
        <dbReference type="ARBA" id="ARBA00022741"/>
    </source>
</evidence>
<sequence>MSPISQPTPGSALGAHGSVLVVNSGSSSIKYQLVNPVGGEAIASGLVERIGEDEGSVRHTYGGNTTERTDPVADHGAGLRAVLALFEEVGPDLGQAHVVAVGHRVVHGGSVFGAPVIVDDEVVAQIDAISPLAPLHNPPNLTGIQVARELLPDVPHVVVFDTAFFRTLPEAAATYAIDRDVAREHGVRRYGFHGTSHQYVSGKVARVLGRRLEDLNQIVLHLGNGASASAVRGGVAVETSMGMTPLEGLVMGTRSGDLDPAVLIHLQRNAGLSVDEVDDLLNRRSGLKGLAGENDFRELRKLIDAGSADASLAFDVYIHRLRKYIGAYHAVLGRVDVITFTAGVGENDPVVRARALEGLESMGIAVDPDRNAGRKTEPTIISPDWTSTLVMVVPTNEELAIARQAVATIEAAGYEGTSDESDPAPAATGHA</sequence>
<reference evidence="8 9" key="1">
    <citation type="submission" date="2019-07" db="EMBL/GenBank/DDBJ databases">
        <title>Whole genome shotgun sequence of Cellulomonas xylanilytica NBRC 101102.</title>
        <authorList>
            <person name="Hosoyama A."/>
            <person name="Uohara A."/>
            <person name="Ohji S."/>
            <person name="Ichikawa N."/>
        </authorList>
    </citation>
    <scope>NUCLEOTIDE SEQUENCE [LARGE SCALE GENOMIC DNA]</scope>
    <source>
        <strain evidence="8 9">NBRC 101102</strain>
    </source>
</reference>
<evidence type="ECO:0000256" key="2">
    <source>
        <dbReference type="ARBA" id="ARBA00022679"/>
    </source>
</evidence>
<dbReference type="InterPro" id="IPR000890">
    <property type="entry name" value="Aliphatic_acid_kin_short-chain"/>
</dbReference>
<dbReference type="CDD" id="cd24010">
    <property type="entry name" value="ASKHA_NBD_AcK_PK"/>
    <property type="match status" value="1"/>
</dbReference>
<keyword evidence="4 6" id="KW-0418">Kinase</keyword>
<keyword evidence="2 6" id="KW-0808">Transferase</keyword>
<organism evidence="8 9">
    <name type="scientific">Cellulomonas xylanilytica</name>
    <dbReference type="NCBI Taxonomy" id="233583"/>
    <lineage>
        <taxon>Bacteria</taxon>
        <taxon>Bacillati</taxon>
        <taxon>Actinomycetota</taxon>
        <taxon>Actinomycetes</taxon>
        <taxon>Micrococcales</taxon>
        <taxon>Cellulomonadaceae</taxon>
        <taxon>Cellulomonas</taxon>
    </lineage>
</organism>
<evidence type="ECO:0000256" key="5">
    <source>
        <dbReference type="ARBA" id="ARBA00022840"/>
    </source>
</evidence>
<feature type="active site" description="Proton donor/acceptor" evidence="6">
    <location>
        <position position="161"/>
    </location>
</feature>
<dbReference type="PANTHER" id="PTHR21060:SF15">
    <property type="entry name" value="ACETATE KINASE-RELATED"/>
    <property type="match status" value="1"/>
</dbReference>
<proteinExistence type="inferred from homology"/>
<dbReference type="NCBIfam" id="TIGR00016">
    <property type="entry name" value="ackA"/>
    <property type="match status" value="1"/>
</dbReference>
<keyword evidence="5 6" id="KW-0067">ATP-binding</keyword>
<comment type="similarity">
    <text evidence="1 6 7">Belongs to the acetokinase family.</text>
</comment>
<comment type="cofactor">
    <cofactor evidence="6">
        <name>Mg(2+)</name>
        <dbReference type="ChEBI" id="CHEBI:18420"/>
    </cofactor>
    <cofactor evidence="6">
        <name>Mn(2+)</name>
        <dbReference type="ChEBI" id="CHEBI:29035"/>
    </cofactor>
    <text evidence="6">Mg(2+). Can also accept Mn(2+).</text>
</comment>
<comment type="subunit">
    <text evidence="6">Homodimer.</text>
</comment>
<dbReference type="GO" id="GO:0000287">
    <property type="term" value="F:magnesium ion binding"/>
    <property type="evidence" value="ECO:0007669"/>
    <property type="project" value="UniProtKB-UniRule"/>
</dbReference>
<evidence type="ECO:0000256" key="4">
    <source>
        <dbReference type="ARBA" id="ARBA00022777"/>
    </source>
</evidence>
<dbReference type="PROSITE" id="PS01076">
    <property type="entry name" value="ACETATE_KINASE_2"/>
    <property type="match status" value="1"/>
</dbReference>
<keyword evidence="3 6" id="KW-0547">Nucleotide-binding</keyword>
<dbReference type="GO" id="GO:0006085">
    <property type="term" value="P:acetyl-CoA biosynthetic process"/>
    <property type="evidence" value="ECO:0007669"/>
    <property type="project" value="UniProtKB-UniRule"/>
</dbReference>
<dbReference type="InterPro" id="IPR023865">
    <property type="entry name" value="Aliphatic_acid_kinase_CS"/>
</dbReference>
<dbReference type="PANTHER" id="PTHR21060">
    <property type="entry name" value="ACETATE KINASE"/>
    <property type="match status" value="1"/>
</dbReference>
<evidence type="ECO:0000256" key="7">
    <source>
        <dbReference type="RuleBase" id="RU003835"/>
    </source>
</evidence>
<evidence type="ECO:0000256" key="1">
    <source>
        <dbReference type="ARBA" id="ARBA00008748"/>
    </source>
</evidence>
<gene>
    <name evidence="6 8" type="primary">ackA</name>
    <name evidence="8" type="ORF">CXY01_27370</name>
</gene>
<dbReference type="GO" id="GO:0006083">
    <property type="term" value="P:acetate metabolic process"/>
    <property type="evidence" value="ECO:0007669"/>
    <property type="project" value="TreeGrafter"/>
</dbReference>
<dbReference type="Proteomes" id="UP000321118">
    <property type="component" value="Unassembled WGS sequence"/>
</dbReference>
<feature type="binding site" evidence="6">
    <location>
        <begin position="343"/>
        <end position="347"/>
    </location>
    <ligand>
        <name>ATP</name>
        <dbReference type="ChEBI" id="CHEBI:30616"/>
    </ligand>
</feature>
<dbReference type="InterPro" id="IPR043129">
    <property type="entry name" value="ATPase_NBD"/>
</dbReference>
<accession>A0A510V5S5</accession>
<keyword evidence="6" id="KW-0479">Metal-binding</keyword>
<dbReference type="SUPFAM" id="SSF53067">
    <property type="entry name" value="Actin-like ATPase domain"/>
    <property type="match status" value="2"/>
</dbReference>
<feature type="site" description="Transition state stabilizer" evidence="6">
    <location>
        <position position="193"/>
    </location>
</feature>
<dbReference type="InterPro" id="IPR004372">
    <property type="entry name" value="Ac/propionate_kinase"/>
</dbReference>
<name>A0A510V5S5_9CELL</name>
<dbReference type="EMBL" id="BJUB01000008">
    <property type="protein sequence ID" value="GEK22217.1"/>
    <property type="molecule type" value="Genomic_DNA"/>
</dbReference>
<dbReference type="PROSITE" id="PS01075">
    <property type="entry name" value="ACETATE_KINASE_1"/>
    <property type="match status" value="1"/>
</dbReference>
<dbReference type="GO" id="GO:0008776">
    <property type="term" value="F:acetate kinase activity"/>
    <property type="evidence" value="ECO:0007669"/>
    <property type="project" value="UniProtKB-UniRule"/>
</dbReference>
<keyword evidence="9" id="KW-1185">Reference proteome</keyword>
<comment type="pathway">
    <text evidence="6">Metabolic intermediate biosynthesis; acetyl-CoA biosynthesis; acetyl-CoA from acetate: step 1/2.</text>
</comment>
<dbReference type="GO" id="GO:0005524">
    <property type="term" value="F:ATP binding"/>
    <property type="evidence" value="ECO:0007669"/>
    <property type="project" value="UniProtKB-KW"/>
</dbReference>
<keyword evidence="6" id="KW-0963">Cytoplasm</keyword>
<feature type="binding site" evidence="6">
    <location>
        <position position="23"/>
    </location>
    <ligand>
        <name>Mg(2+)</name>
        <dbReference type="ChEBI" id="CHEBI:18420"/>
    </ligand>
</feature>
<feature type="site" description="Transition state stabilizer" evidence="6">
    <location>
        <position position="254"/>
    </location>
</feature>
<comment type="function">
    <text evidence="6">Catalyzes the formation of acetyl phosphate from acetate and ATP. Can also catalyze the reverse reaction.</text>
</comment>
<dbReference type="PIRSF" id="PIRSF000722">
    <property type="entry name" value="Acetate_prop_kin"/>
    <property type="match status" value="1"/>
</dbReference>
<evidence type="ECO:0000256" key="6">
    <source>
        <dbReference type="HAMAP-Rule" id="MF_00020"/>
    </source>
</evidence>
<feature type="binding site" evidence="6">
    <location>
        <position position="104"/>
    </location>
    <ligand>
        <name>substrate</name>
    </ligand>
</feature>
<dbReference type="AlphaFoldDB" id="A0A510V5S5"/>
<dbReference type="OrthoDB" id="9802453at2"/>
<evidence type="ECO:0000313" key="9">
    <source>
        <dbReference type="Proteomes" id="UP000321118"/>
    </source>
</evidence>
<dbReference type="GO" id="GO:0005737">
    <property type="term" value="C:cytoplasm"/>
    <property type="evidence" value="ECO:0007669"/>
    <property type="project" value="UniProtKB-SubCell"/>
</dbReference>
<dbReference type="Gene3D" id="3.30.420.40">
    <property type="match status" value="2"/>
</dbReference>
<comment type="caution">
    <text evidence="8">The sequence shown here is derived from an EMBL/GenBank/DDBJ whole genome shotgun (WGS) entry which is preliminary data.</text>
</comment>
<comment type="subcellular location">
    <subcellularLocation>
        <location evidence="6">Cytoplasm</location>
    </subcellularLocation>
</comment>
<dbReference type="RefSeq" id="WP_146927977.1">
    <property type="nucleotide sequence ID" value="NZ_BJUB01000008.1"/>
</dbReference>
<keyword evidence="6" id="KW-0460">Magnesium</keyword>
<dbReference type="Pfam" id="PF00871">
    <property type="entry name" value="Acetate_kinase"/>
    <property type="match status" value="1"/>
</dbReference>
<evidence type="ECO:0000313" key="8">
    <source>
        <dbReference type="EMBL" id="GEK22217.1"/>
    </source>
</evidence>
<protein>
    <recommendedName>
        <fullName evidence="6">Acetate kinase</fullName>
        <ecNumber evidence="6">2.7.2.1</ecNumber>
    </recommendedName>
    <alternativeName>
        <fullName evidence="6">Acetokinase</fullName>
    </alternativeName>
</protein>
<comment type="catalytic activity">
    <reaction evidence="6">
        <text>acetate + ATP = acetyl phosphate + ADP</text>
        <dbReference type="Rhea" id="RHEA:11352"/>
        <dbReference type="ChEBI" id="CHEBI:22191"/>
        <dbReference type="ChEBI" id="CHEBI:30089"/>
        <dbReference type="ChEBI" id="CHEBI:30616"/>
        <dbReference type="ChEBI" id="CHEBI:456216"/>
        <dbReference type="EC" id="2.7.2.1"/>
    </reaction>
</comment>
<feature type="binding site" evidence="6">
    <location>
        <begin position="221"/>
        <end position="225"/>
    </location>
    <ligand>
        <name>ATP</name>
        <dbReference type="ChEBI" id="CHEBI:30616"/>
    </ligand>
</feature>
<feature type="binding site" evidence="6">
    <location>
        <position position="30"/>
    </location>
    <ligand>
        <name>ATP</name>
        <dbReference type="ChEBI" id="CHEBI:30616"/>
    </ligand>
</feature>
<dbReference type="EC" id="2.7.2.1" evidence="6"/>
<feature type="binding site" evidence="6">
    <location>
        <begin position="295"/>
        <end position="297"/>
    </location>
    <ligand>
        <name>ATP</name>
        <dbReference type="ChEBI" id="CHEBI:30616"/>
    </ligand>
</feature>
<dbReference type="HAMAP" id="MF_00020">
    <property type="entry name" value="Acetate_kinase"/>
    <property type="match status" value="1"/>
</dbReference>